<keyword evidence="3" id="KW-0805">Transcription regulation</keyword>
<dbReference type="FunFam" id="1.10.10.60:FF:000001">
    <property type="entry name" value="MYB-related transcription factor"/>
    <property type="match status" value="1"/>
</dbReference>
<feature type="domain" description="HTH myb-type" evidence="9">
    <location>
        <begin position="70"/>
        <end position="124"/>
    </location>
</feature>
<protein>
    <submittedName>
        <fullName evidence="10">Myb domain</fullName>
    </submittedName>
</protein>
<dbReference type="PANTHER" id="PTHR47994">
    <property type="entry name" value="F14D16.11-RELATED"/>
    <property type="match status" value="1"/>
</dbReference>
<dbReference type="PROSITE" id="PS51294">
    <property type="entry name" value="HTH_MYB"/>
    <property type="match status" value="2"/>
</dbReference>
<dbReference type="PROSITE" id="PS50090">
    <property type="entry name" value="MYB_LIKE"/>
    <property type="match status" value="2"/>
</dbReference>
<dbReference type="Proteomes" id="UP000694240">
    <property type="component" value="Chromosome 13"/>
</dbReference>
<keyword evidence="4" id="KW-0238">DNA-binding</keyword>
<keyword evidence="11" id="KW-1185">Reference proteome</keyword>
<feature type="domain" description="HTH myb-type" evidence="9">
    <location>
        <begin position="10"/>
        <end position="69"/>
    </location>
</feature>
<dbReference type="GO" id="GO:0000976">
    <property type="term" value="F:transcription cis-regulatory region binding"/>
    <property type="evidence" value="ECO:0007669"/>
    <property type="project" value="UniProtKB-ARBA"/>
</dbReference>
<evidence type="ECO:0000256" key="2">
    <source>
        <dbReference type="ARBA" id="ARBA00022737"/>
    </source>
</evidence>
<comment type="subcellular location">
    <subcellularLocation>
        <location evidence="1">Nucleus</location>
    </subcellularLocation>
</comment>
<feature type="domain" description="Myb-like" evidence="8">
    <location>
        <begin position="10"/>
        <end position="69"/>
    </location>
</feature>
<evidence type="ECO:0000256" key="7">
    <source>
        <dbReference type="ARBA" id="ARBA00062314"/>
    </source>
</evidence>
<keyword evidence="6" id="KW-0539">Nucleus</keyword>
<dbReference type="GO" id="GO:0051707">
    <property type="term" value="P:response to other organism"/>
    <property type="evidence" value="ECO:0007669"/>
    <property type="project" value="UniProtKB-ARBA"/>
</dbReference>
<keyword evidence="5" id="KW-0804">Transcription</keyword>
<dbReference type="EMBL" id="JAEFBK010000013">
    <property type="protein sequence ID" value="KAG7535176.1"/>
    <property type="molecule type" value="Genomic_DNA"/>
</dbReference>
<dbReference type="SMART" id="SM00717">
    <property type="entry name" value="SANT"/>
    <property type="match status" value="2"/>
</dbReference>
<dbReference type="AlphaFoldDB" id="A0A8T1XKU3"/>
<dbReference type="InterPro" id="IPR001005">
    <property type="entry name" value="SANT/Myb"/>
</dbReference>
<dbReference type="GO" id="GO:0080090">
    <property type="term" value="P:regulation of primary metabolic process"/>
    <property type="evidence" value="ECO:0007669"/>
    <property type="project" value="UniProtKB-ARBA"/>
</dbReference>
<evidence type="ECO:0000259" key="9">
    <source>
        <dbReference type="PROSITE" id="PS51294"/>
    </source>
</evidence>
<gene>
    <name evidence="10" type="ORF">ISN45_Aa08g026430</name>
</gene>
<comment type="caution">
    <text evidence="10">The sequence shown here is derived from an EMBL/GenBank/DDBJ whole genome shotgun (WGS) entry which is preliminary data.</text>
</comment>
<dbReference type="GO" id="GO:0005634">
    <property type="term" value="C:nucleus"/>
    <property type="evidence" value="ECO:0007669"/>
    <property type="project" value="UniProtKB-SubCell"/>
</dbReference>
<dbReference type="PANTHER" id="PTHR47994:SF5">
    <property type="entry name" value="F14D16.11-RELATED"/>
    <property type="match status" value="1"/>
</dbReference>
<reference evidence="10 11" key="1">
    <citation type="submission" date="2020-12" db="EMBL/GenBank/DDBJ databases">
        <title>Concerted genomic and epigenomic changes stabilize Arabidopsis allopolyploids.</title>
        <authorList>
            <person name="Chen Z."/>
        </authorList>
    </citation>
    <scope>NUCLEOTIDE SEQUENCE [LARGE SCALE GENOMIC DNA]</scope>
    <source>
        <strain evidence="10">Allo738</strain>
        <tissue evidence="10">Leaf</tissue>
    </source>
</reference>
<evidence type="ECO:0000256" key="4">
    <source>
        <dbReference type="ARBA" id="ARBA00023125"/>
    </source>
</evidence>
<feature type="domain" description="Myb-like" evidence="8">
    <location>
        <begin position="70"/>
        <end position="120"/>
    </location>
</feature>
<evidence type="ECO:0000256" key="3">
    <source>
        <dbReference type="ARBA" id="ARBA00023015"/>
    </source>
</evidence>
<name>A0A8T1XKU3_9BRAS</name>
<organism evidence="10 11">
    <name type="scientific">Arabidopsis thaliana x Arabidopsis arenosa</name>
    <dbReference type="NCBI Taxonomy" id="1240361"/>
    <lineage>
        <taxon>Eukaryota</taxon>
        <taxon>Viridiplantae</taxon>
        <taxon>Streptophyta</taxon>
        <taxon>Embryophyta</taxon>
        <taxon>Tracheophyta</taxon>
        <taxon>Spermatophyta</taxon>
        <taxon>Magnoliopsida</taxon>
        <taxon>eudicotyledons</taxon>
        <taxon>Gunneridae</taxon>
        <taxon>Pentapetalae</taxon>
        <taxon>rosids</taxon>
        <taxon>malvids</taxon>
        <taxon>Brassicales</taxon>
        <taxon>Brassicaceae</taxon>
        <taxon>Camelineae</taxon>
        <taxon>Arabidopsis</taxon>
    </lineage>
</organism>
<dbReference type="InterPro" id="IPR017930">
    <property type="entry name" value="Myb_dom"/>
</dbReference>
<sequence>MVGRKPCCDEVGLRKGPWTVEEDGKLVDFLRTRGNCGGGGGGWCWRDVPKLAGLRRCGKSCRLRWTNYLRPDLKRGLFSEEEIQLVIDLHARLGNRWSKIAVELPGRTDNDIKNYWNTHIKRKLIRMGIDPNTHRRFDNLKVNEDKKVLVNDLKPLPEPEVPVVLKNDTSAVLSGNLNQLADVDGDDQPWSFLMENDGEGGGGAAGELMMLLSGDITSSCSSSSSLWLKYGDLGYEDLELGCFDD</sequence>
<dbReference type="FunFam" id="1.10.10.60:FF:000394">
    <property type="entry name" value="MYB transcription factor"/>
    <property type="match status" value="1"/>
</dbReference>
<comment type="subunit">
    <text evidence="7">Can form complexes with MYC2, MYC3 or MYC4.</text>
</comment>
<keyword evidence="2" id="KW-0677">Repeat</keyword>
<dbReference type="CDD" id="cd00167">
    <property type="entry name" value="SANT"/>
    <property type="match status" value="2"/>
</dbReference>
<accession>A0A8T1XKU3</accession>
<evidence type="ECO:0000256" key="1">
    <source>
        <dbReference type="ARBA" id="ARBA00004123"/>
    </source>
</evidence>
<evidence type="ECO:0000313" key="11">
    <source>
        <dbReference type="Proteomes" id="UP000694240"/>
    </source>
</evidence>
<proteinExistence type="predicted"/>
<dbReference type="InterPro" id="IPR015495">
    <property type="entry name" value="Myb_TF_plants"/>
</dbReference>
<evidence type="ECO:0000259" key="8">
    <source>
        <dbReference type="PROSITE" id="PS50090"/>
    </source>
</evidence>
<evidence type="ECO:0000313" key="10">
    <source>
        <dbReference type="EMBL" id="KAG7535176.1"/>
    </source>
</evidence>
<evidence type="ECO:0000256" key="5">
    <source>
        <dbReference type="ARBA" id="ARBA00023163"/>
    </source>
</evidence>
<evidence type="ECO:0000256" key="6">
    <source>
        <dbReference type="ARBA" id="ARBA00023242"/>
    </source>
</evidence>
<dbReference type="Pfam" id="PF00249">
    <property type="entry name" value="Myb_DNA-binding"/>
    <property type="match status" value="2"/>
</dbReference>